<dbReference type="Pfam" id="PF01553">
    <property type="entry name" value="Acyltransferase"/>
    <property type="match status" value="1"/>
</dbReference>
<dbReference type="EMBL" id="CP150886">
    <property type="protein sequence ID" value="WZB86712.1"/>
    <property type="molecule type" value="Genomic_DNA"/>
</dbReference>
<keyword evidence="1" id="KW-0808">Transferase</keyword>
<dbReference type="Proteomes" id="UP001483337">
    <property type="component" value="Chromosome"/>
</dbReference>
<evidence type="ECO:0000313" key="5">
    <source>
        <dbReference type="Proteomes" id="UP001483337"/>
    </source>
</evidence>
<gene>
    <name evidence="4" type="ORF">WJM97_15090</name>
</gene>
<dbReference type="SUPFAM" id="SSF69593">
    <property type="entry name" value="Glycerol-3-phosphate (1)-acyltransferase"/>
    <property type="match status" value="1"/>
</dbReference>
<evidence type="ECO:0000259" key="3">
    <source>
        <dbReference type="SMART" id="SM00563"/>
    </source>
</evidence>
<evidence type="ECO:0000256" key="2">
    <source>
        <dbReference type="ARBA" id="ARBA00023315"/>
    </source>
</evidence>
<sequence length="270" mass="30104">MMETYTASTKSQSQFTNTCVNTTYVNTSVNTKVVSSRSKVSSWLSPLVYYLGRKIVLPTFFGKINITGQENIPKSGPILLAPTHRSRWDSLLLPYAAGRCVTGRDMRFMVTSSECKGLQGWFVKRMGGFPVDTQRPAIATLRHTVELMVQGEMLVIYPEGGIYRDGKIHPLKSGVTRLALTSESIHPGLEIKIIPVGINYSQPYPNWGTDVNLHIGEPIKVRDHINGSLKKDAKNLTAYLTNKLQELSHKKSEINAHDLRKITNNSQISS</sequence>
<dbReference type="RefSeq" id="WP_353929626.1">
    <property type="nucleotide sequence ID" value="NZ_CP150886.1"/>
</dbReference>
<dbReference type="GO" id="GO:0016746">
    <property type="term" value="F:acyltransferase activity"/>
    <property type="evidence" value="ECO:0007669"/>
    <property type="project" value="UniProtKB-KW"/>
</dbReference>
<feature type="domain" description="Phospholipid/glycerol acyltransferase" evidence="3">
    <location>
        <begin position="78"/>
        <end position="201"/>
    </location>
</feature>
<name>A0ABZ2UNI7_9CYAN</name>
<dbReference type="PANTHER" id="PTHR10434:SF40">
    <property type="entry name" value="1-ACYL-SN-GLYCEROL-3-PHOSPHATE ACYLTRANSFERASE"/>
    <property type="match status" value="1"/>
</dbReference>
<accession>A0ABZ2UNI7</accession>
<dbReference type="PANTHER" id="PTHR10434">
    <property type="entry name" value="1-ACYL-SN-GLYCEROL-3-PHOSPHATE ACYLTRANSFERASE"/>
    <property type="match status" value="1"/>
</dbReference>
<keyword evidence="5" id="KW-1185">Reference proteome</keyword>
<proteinExistence type="predicted"/>
<reference evidence="4 5" key="1">
    <citation type="submission" date="2024-04" db="EMBL/GenBank/DDBJ databases">
        <title>Okeanomitos corallinicola gen. &amp; sp. nov. (Nostocales, Cyanobacteria), a new toxic marine heterocyst-forming cyanobacterium from a coral reef.</title>
        <authorList>
            <person name="Li H."/>
            <person name="Li R."/>
            <person name="Kang J."/>
            <person name="Hii K.S."/>
            <person name="Mohamed H.F."/>
            <person name="Xu X."/>
            <person name="Luo Z."/>
        </authorList>
    </citation>
    <scope>NUCLEOTIDE SEQUENCE [LARGE SCALE GENOMIC DNA]</scope>
    <source>
        <strain evidence="4 5">TIOX110</strain>
    </source>
</reference>
<keyword evidence="2 4" id="KW-0012">Acyltransferase</keyword>
<protein>
    <submittedName>
        <fullName evidence="4">1-acyl-sn-glycerol-3-phosphate acyltransferase</fullName>
    </submittedName>
</protein>
<evidence type="ECO:0000256" key="1">
    <source>
        <dbReference type="ARBA" id="ARBA00022679"/>
    </source>
</evidence>
<organism evidence="4 5">
    <name type="scientific">Okeanomitos corallinicola TIOX110</name>
    <dbReference type="NCBI Taxonomy" id="3133117"/>
    <lineage>
        <taxon>Bacteria</taxon>
        <taxon>Bacillati</taxon>
        <taxon>Cyanobacteriota</taxon>
        <taxon>Cyanophyceae</taxon>
        <taxon>Nostocales</taxon>
        <taxon>Aphanizomenonaceae</taxon>
        <taxon>Okeanomitos</taxon>
    </lineage>
</organism>
<dbReference type="SMART" id="SM00563">
    <property type="entry name" value="PlsC"/>
    <property type="match status" value="1"/>
</dbReference>
<evidence type="ECO:0000313" key="4">
    <source>
        <dbReference type="EMBL" id="WZB86712.1"/>
    </source>
</evidence>
<dbReference type="InterPro" id="IPR002123">
    <property type="entry name" value="Plipid/glycerol_acylTrfase"/>
</dbReference>